<keyword evidence="6" id="KW-1185">Reference proteome</keyword>
<protein>
    <submittedName>
        <fullName evidence="4">Histidine kinase</fullName>
    </submittedName>
</protein>
<feature type="transmembrane region" description="Helical" evidence="1">
    <location>
        <begin position="105"/>
        <end position="128"/>
    </location>
</feature>
<organism evidence="4 5">
    <name type="scientific">Leeuwenhoekiella palythoae</name>
    <dbReference type="NCBI Taxonomy" id="573501"/>
    <lineage>
        <taxon>Bacteria</taxon>
        <taxon>Pseudomonadati</taxon>
        <taxon>Bacteroidota</taxon>
        <taxon>Flavobacteriia</taxon>
        <taxon>Flavobacteriales</taxon>
        <taxon>Flavobacteriaceae</taxon>
        <taxon>Leeuwenhoekiella</taxon>
    </lineage>
</organism>
<evidence type="ECO:0000313" key="3">
    <source>
        <dbReference type="EMBL" id="RXG31399.1"/>
    </source>
</evidence>
<keyword evidence="1" id="KW-0472">Membrane</keyword>
<evidence type="ECO:0000256" key="1">
    <source>
        <dbReference type="SAM" id="Phobius"/>
    </source>
</evidence>
<proteinExistence type="predicted"/>
<evidence type="ECO:0000259" key="2">
    <source>
        <dbReference type="Pfam" id="PF06580"/>
    </source>
</evidence>
<dbReference type="RefSeq" id="WP_072981381.1">
    <property type="nucleotide sequence ID" value="NZ_FQXT01000002.1"/>
</dbReference>
<dbReference type="SUPFAM" id="SSF55874">
    <property type="entry name" value="ATPase domain of HSP90 chaperone/DNA topoisomerase II/histidine kinase"/>
    <property type="match status" value="1"/>
</dbReference>
<evidence type="ECO:0000313" key="5">
    <source>
        <dbReference type="Proteomes" id="UP000184240"/>
    </source>
</evidence>
<dbReference type="GO" id="GO:0016020">
    <property type="term" value="C:membrane"/>
    <property type="evidence" value="ECO:0007669"/>
    <property type="project" value="InterPro"/>
</dbReference>
<keyword evidence="4" id="KW-0808">Transferase</keyword>
<dbReference type="InterPro" id="IPR010559">
    <property type="entry name" value="Sig_transdc_His_kin_internal"/>
</dbReference>
<dbReference type="STRING" id="573501.SAMN04487999_1248"/>
<dbReference type="GO" id="GO:0000155">
    <property type="term" value="F:phosphorelay sensor kinase activity"/>
    <property type="evidence" value="ECO:0007669"/>
    <property type="project" value="InterPro"/>
</dbReference>
<dbReference type="InterPro" id="IPR050640">
    <property type="entry name" value="Bact_2-comp_sensor_kinase"/>
</dbReference>
<reference evidence="3 6" key="3">
    <citation type="submission" date="2018-07" db="EMBL/GenBank/DDBJ databases">
        <title>Leeuwenhoekiella genomics.</title>
        <authorList>
            <person name="Tahon G."/>
            <person name="Willems A."/>
        </authorList>
    </citation>
    <scope>NUCLEOTIDE SEQUENCE [LARGE SCALE GENOMIC DNA]</scope>
    <source>
        <strain evidence="3 6">LMG 24856</strain>
    </source>
</reference>
<evidence type="ECO:0000313" key="4">
    <source>
        <dbReference type="EMBL" id="SHH87820.1"/>
    </source>
</evidence>
<evidence type="ECO:0000313" key="6">
    <source>
        <dbReference type="Proteomes" id="UP000290037"/>
    </source>
</evidence>
<keyword evidence="4" id="KW-0418">Kinase</keyword>
<dbReference type="EMBL" id="FQXT01000002">
    <property type="protein sequence ID" value="SHH87820.1"/>
    <property type="molecule type" value="Genomic_DNA"/>
</dbReference>
<dbReference type="AlphaFoldDB" id="A0A1M5WJQ6"/>
<feature type="domain" description="Signal transduction histidine kinase internal region" evidence="2">
    <location>
        <begin position="152"/>
        <end position="228"/>
    </location>
</feature>
<dbReference type="Pfam" id="PF06580">
    <property type="entry name" value="His_kinase"/>
    <property type="match status" value="1"/>
</dbReference>
<dbReference type="PANTHER" id="PTHR34220:SF7">
    <property type="entry name" value="SENSOR HISTIDINE KINASE YPDA"/>
    <property type="match status" value="1"/>
</dbReference>
<dbReference type="EMBL" id="QOVN01000001">
    <property type="protein sequence ID" value="RXG31399.1"/>
    <property type="molecule type" value="Genomic_DNA"/>
</dbReference>
<dbReference type="InterPro" id="IPR036890">
    <property type="entry name" value="HATPase_C_sf"/>
</dbReference>
<name>A0A1M5WJQ6_9FLAO</name>
<dbReference type="OrthoDB" id="9809908at2"/>
<feature type="transmembrane region" description="Helical" evidence="1">
    <location>
        <begin position="64"/>
        <end position="85"/>
    </location>
</feature>
<dbReference type="Proteomes" id="UP000290037">
    <property type="component" value="Unassembled WGS sequence"/>
</dbReference>
<feature type="transmembrane region" description="Helical" evidence="1">
    <location>
        <begin position="30"/>
        <end position="52"/>
    </location>
</feature>
<dbReference type="PANTHER" id="PTHR34220">
    <property type="entry name" value="SENSOR HISTIDINE KINASE YPDA"/>
    <property type="match status" value="1"/>
</dbReference>
<dbReference type="Gene3D" id="3.30.565.10">
    <property type="entry name" value="Histidine kinase-like ATPase, C-terminal domain"/>
    <property type="match status" value="1"/>
</dbReference>
<gene>
    <name evidence="3" type="ORF">DSM01_540</name>
    <name evidence="4" type="ORF">SAMN04487999_1248</name>
</gene>
<sequence>MSRKVLLHAGVWLIFLSLLTVEIYWNAERFPMFAASALVLNMLLFYLNYSVLVPRFLLRKKTKTYILSIVLALAITLCFREFVIVDQPPEGMRKPLGPLGPEPPFFNILKFLFPFFISLSFVVIGTAVKVYEEWNRSLVEEKEIEAFKTRTELHYLKNQLSPHFLFNSLNSIYSLINAKSEEASEAVIMLSELMRYMLYQADSEFVALADELAYTQNYVRLQRLRIANNENVTLNIHGAVTHQKIRPLLLISFIENAFKYGTDYKGNTEVRIVITVKDQTLEFECRNLIGARKRDQHNSGIGLKNTTDRLELLYAEKHHLKVYEEDSKFVVHLKLNLD</sequence>
<keyword evidence="1" id="KW-0812">Transmembrane</keyword>
<dbReference type="Proteomes" id="UP000184240">
    <property type="component" value="Unassembled WGS sequence"/>
</dbReference>
<reference evidence="4" key="1">
    <citation type="submission" date="2016-11" db="EMBL/GenBank/DDBJ databases">
        <authorList>
            <person name="Jaros S."/>
            <person name="Januszkiewicz K."/>
            <person name="Wedrychowicz H."/>
        </authorList>
    </citation>
    <scope>NUCLEOTIDE SEQUENCE [LARGE SCALE GENOMIC DNA]</scope>
    <source>
        <strain evidence="4">DSM 19859</strain>
    </source>
</reference>
<keyword evidence="1" id="KW-1133">Transmembrane helix</keyword>
<accession>A0A1M5WJQ6</accession>
<reference evidence="5" key="2">
    <citation type="submission" date="2016-11" db="EMBL/GenBank/DDBJ databases">
        <authorList>
            <person name="Varghese N."/>
            <person name="Submissions S."/>
        </authorList>
    </citation>
    <scope>NUCLEOTIDE SEQUENCE [LARGE SCALE GENOMIC DNA]</scope>
    <source>
        <strain evidence="5">DSM 19859</strain>
    </source>
</reference>